<accession>A0A9J6BJP2</accession>
<organism evidence="1 2">
    <name type="scientific">Polypedilum vanderplanki</name>
    <name type="common">Sleeping chironomid midge</name>
    <dbReference type="NCBI Taxonomy" id="319348"/>
    <lineage>
        <taxon>Eukaryota</taxon>
        <taxon>Metazoa</taxon>
        <taxon>Ecdysozoa</taxon>
        <taxon>Arthropoda</taxon>
        <taxon>Hexapoda</taxon>
        <taxon>Insecta</taxon>
        <taxon>Pterygota</taxon>
        <taxon>Neoptera</taxon>
        <taxon>Endopterygota</taxon>
        <taxon>Diptera</taxon>
        <taxon>Nematocera</taxon>
        <taxon>Chironomoidea</taxon>
        <taxon>Chironomidae</taxon>
        <taxon>Chironominae</taxon>
        <taxon>Polypedilum</taxon>
        <taxon>Polypedilum</taxon>
    </lineage>
</organism>
<evidence type="ECO:0000313" key="2">
    <source>
        <dbReference type="Proteomes" id="UP001107558"/>
    </source>
</evidence>
<dbReference type="EMBL" id="JADBJN010000003">
    <property type="protein sequence ID" value="KAG5669771.1"/>
    <property type="molecule type" value="Genomic_DNA"/>
</dbReference>
<dbReference type="Proteomes" id="UP001107558">
    <property type="component" value="Chromosome 3"/>
</dbReference>
<protein>
    <submittedName>
        <fullName evidence="1">Uncharacterized protein</fullName>
    </submittedName>
</protein>
<dbReference type="Gene3D" id="2.60.40.2030">
    <property type="match status" value="1"/>
</dbReference>
<sequence length="243" mass="27838">MNIIQINSTQEVNENYLQAKTEISADNKTAFNFYIFIQKVNQLMFEVNLNTLNPKFTCKDSFDICSPGKAKNIFVRFYIPYALKSITPTPKCPIFGEYKWKVDVTKNFGEIYAFVPPFLKNFQGIIAHLNVFVYTVENGKKINLVIVNEFYKIKLKQTIPLVILEEGSYEKDVLFYVNLGEPQMIGGVDSADNIAQQIQEAEAKAPEDLTEEDKMALLGRPKNGDIIRAQLRIKESKEFKIIN</sequence>
<evidence type="ECO:0000313" key="1">
    <source>
        <dbReference type="EMBL" id="KAG5669771.1"/>
    </source>
</evidence>
<comment type="caution">
    <text evidence="1">The sequence shown here is derived from an EMBL/GenBank/DDBJ whole genome shotgun (WGS) entry which is preliminary data.</text>
</comment>
<proteinExistence type="predicted"/>
<keyword evidence="2" id="KW-1185">Reference proteome</keyword>
<reference evidence="1" key="1">
    <citation type="submission" date="2021-03" db="EMBL/GenBank/DDBJ databases">
        <title>Chromosome level genome of the anhydrobiotic midge Polypedilum vanderplanki.</title>
        <authorList>
            <person name="Yoshida Y."/>
            <person name="Kikawada T."/>
            <person name="Gusev O."/>
        </authorList>
    </citation>
    <scope>NUCLEOTIDE SEQUENCE</scope>
    <source>
        <strain evidence="1">NIAS01</strain>
        <tissue evidence="1">Whole body or cell culture</tissue>
    </source>
</reference>
<dbReference type="AlphaFoldDB" id="A0A9J6BJP2"/>
<dbReference type="OrthoDB" id="7473397at2759"/>
<dbReference type="InterPro" id="IPR038081">
    <property type="entry name" value="CalX-like_sf"/>
</dbReference>
<name>A0A9J6BJP2_POLVA</name>
<gene>
    <name evidence="1" type="ORF">PVAND_000064</name>
</gene>